<protein>
    <submittedName>
        <fullName evidence="2">Uncharacterized protein</fullName>
    </submittedName>
</protein>
<keyword evidence="1" id="KW-0812">Transmembrane</keyword>
<feature type="transmembrane region" description="Helical" evidence="1">
    <location>
        <begin position="12"/>
        <end position="32"/>
    </location>
</feature>
<organism evidence="2 3">
    <name type="scientific">Thermotalea metallivorans</name>
    <dbReference type="NCBI Taxonomy" id="520762"/>
    <lineage>
        <taxon>Bacteria</taxon>
        <taxon>Bacillati</taxon>
        <taxon>Bacillota</taxon>
        <taxon>Clostridia</taxon>
        <taxon>Peptostreptococcales</taxon>
        <taxon>Thermotaleaceae</taxon>
        <taxon>Thermotalea</taxon>
    </lineage>
</organism>
<keyword evidence="3" id="KW-1185">Reference proteome</keyword>
<feature type="transmembrane region" description="Helical" evidence="1">
    <location>
        <begin position="52"/>
        <end position="78"/>
    </location>
</feature>
<keyword evidence="1" id="KW-1133">Transmembrane helix</keyword>
<keyword evidence="1" id="KW-0472">Membrane</keyword>
<feature type="transmembrane region" description="Helical" evidence="1">
    <location>
        <begin position="90"/>
        <end position="108"/>
    </location>
</feature>
<proteinExistence type="predicted"/>
<comment type="caution">
    <text evidence="2">The sequence shown here is derived from an EMBL/GenBank/DDBJ whole genome shotgun (WGS) entry which is preliminary data.</text>
</comment>
<name>A0A140L7Z2_9FIRM</name>
<reference evidence="2 3" key="1">
    <citation type="submission" date="2015-12" db="EMBL/GenBank/DDBJ databases">
        <title>Draft genome sequence of the thermoanaerobe Thermotalea metallivorans, an isolate from the runoff channel of the Great Artesian Basin, Australia.</title>
        <authorList>
            <person name="Patel B.K."/>
        </authorList>
    </citation>
    <scope>NUCLEOTIDE SEQUENCE [LARGE SCALE GENOMIC DNA]</scope>
    <source>
        <strain evidence="2 3">B2-1</strain>
    </source>
</reference>
<dbReference type="OrthoDB" id="2887788at2"/>
<dbReference type="RefSeq" id="WP_068555267.1">
    <property type="nucleotide sequence ID" value="NZ_LOEE01000024.1"/>
</dbReference>
<dbReference type="AlphaFoldDB" id="A0A140L7Z2"/>
<evidence type="ECO:0000313" key="3">
    <source>
        <dbReference type="Proteomes" id="UP000070456"/>
    </source>
</evidence>
<dbReference type="Proteomes" id="UP000070456">
    <property type="component" value="Unassembled WGS sequence"/>
</dbReference>
<evidence type="ECO:0000256" key="1">
    <source>
        <dbReference type="SAM" id="Phobius"/>
    </source>
</evidence>
<gene>
    <name evidence="2" type="ORF">AN619_08860</name>
</gene>
<feature type="transmembrane region" description="Helical" evidence="1">
    <location>
        <begin position="114"/>
        <end position="135"/>
    </location>
</feature>
<sequence length="141" mass="16943">MKKDAKKAMVNIFILMMQWTIFFSIIGLEYLSHKRMGVMRYLLFKKYTYETLWLQPYFINVYVSVLFGGLVICLFWYIHRKDKGSARRHLLLAFIINLAGIFFILAPKGRNLNAYPFFLIGIFINLILQYTRLWFNRMGYK</sequence>
<dbReference type="EMBL" id="LOEE01000024">
    <property type="protein sequence ID" value="KXG76667.1"/>
    <property type="molecule type" value="Genomic_DNA"/>
</dbReference>
<evidence type="ECO:0000313" key="2">
    <source>
        <dbReference type="EMBL" id="KXG76667.1"/>
    </source>
</evidence>
<accession>A0A140L7Z2</accession>